<keyword evidence="1" id="KW-0346">Stress response</keyword>
<reference evidence="1" key="1">
    <citation type="submission" date="2022-05" db="EMBL/GenBank/DDBJ databases">
        <title>The Musa troglodytarum L. genome provides insights into the mechanism of non-climacteric behaviour and enrichment of carotenoids.</title>
        <authorList>
            <person name="Wang J."/>
        </authorList>
    </citation>
    <scope>NUCLEOTIDE SEQUENCE</scope>
    <source>
        <tissue evidence="1">Leaf</tissue>
    </source>
</reference>
<dbReference type="AlphaFoldDB" id="A0A9E7HK40"/>
<dbReference type="EMBL" id="CP097510">
    <property type="protein sequence ID" value="URE34741.1"/>
    <property type="molecule type" value="Genomic_DNA"/>
</dbReference>
<gene>
    <name evidence="1" type="ORF">MUK42_16413</name>
</gene>
<dbReference type="Proteomes" id="UP001055439">
    <property type="component" value="Chromosome 8"/>
</dbReference>
<accession>A0A9E7HK40</accession>
<name>A0A9E7HK40_9LILI</name>
<keyword evidence="2" id="KW-1185">Reference proteome</keyword>
<evidence type="ECO:0000313" key="2">
    <source>
        <dbReference type="Proteomes" id="UP001055439"/>
    </source>
</evidence>
<sequence>MVELVDDARLPLVTKVQDVKRITLIKINASQFYLPFTYDSVLFDGETRLPRFRIGSKRRVCDRPQWPLGAQHRTLSNSL</sequence>
<proteinExistence type="predicted"/>
<evidence type="ECO:0000313" key="1">
    <source>
        <dbReference type="EMBL" id="URE34741.1"/>
    </source>
</evidence>
<dbReference type="OrthoDB" id="1431247at2759"/>
<organism evidence="1 2">
    <name type="scientific">Musa troglodytarum</name>
    <name type="common">fe'i banana</name>
    <dbReference type="NCBI Taxonomy" id="320322"/>
    <lineage>
        <taxon>Eukaryota</taxon>
        <taxon>Viridiplantae</taxon>
        <taxon>Streptophyta</taxon>
        <taxon>Embryophyta</taxon>
        <taxon>Tracheophyta</taxon>
        <taxon>Spermatophyta</taxon>
        <taxon>Magnoliopsida</taxon>
        <taxon>Liliopsida</taxon>
        <taxon>Zingiberales</taxon>
        <taxon>Musaceae</taxon>
        <taxon>Musa</taxon>
    </lineage>
</organism>
<protein>
    <submittedName>
        <fullName evidence="1">Heat shock protein</fullName>
    </submittedName>
</protein>